<gene>
    <name evidence="2" type="ORF">PAC_14770</name>
</gene>
<feature type="region of interest" description="Disordered" evidence="1">
    <location>
        <begin position="86"/>
        <end position="106"/>
    </location>
</feature>
<keyword evidence="3" id="KW-1185">Reference proteome</keyword>
<evidence type="ECO:0000313" key="3">
    <source>
        <dbReference type="Proteomes" id="UP000184330"/>
    </source>
</evidence>
<feature type="region of interest" description="Disordered" evidence="1">
    <location>
        <begin position="425"/>
        <end position="455"/>
    </location>
</feature>
<organism evidence="2 3">
    <name type="scientific">Phialocephala subalpina</name>
    <dbReference type="NCBI Taxonomy" id="576137"/>
    <lineage>
        <taxon>Eukaryota</taxon>
        <taxon>Fungi</taxon>
        <taxon>Dikarya</taxon>
        <taxon>Ascomycota</taxon>
        <taxon>Pezizomycotina</taxon>
        <taxon>Leotiomycetes</taxon>
        <taxon>Helotiales</taxon>
        <taxon>Mollisiaceae</taxon>
        <taxon>Phialocephala</taxon>
        <taxon>Phialocephala fortinii species complex</taxon>
    </lineage>
</organism>
<feature type="compositionally biased region" description="Polar residues" evidence="1">
    <location>
        <begin position="18"/>
        <end position="29"/>
    </location>
</feature>
<dbReference type="OrthoDB" id="10647221at2759"/>
<feature type="compositionally biased region" description="Basic and acidic residues" evidence="1">
    <location>
        <begin position="239"/>
        <end position="248"/>
    </location>
</feature>
<evidence type="ECO:0000313" key="2">
    <source>
        <dbReference type="EMBL" id="CZR64871.1"/>
    </source>
</evidence>
<feature type="region of interest" description="Disordered" evidence="1">
    <location>
        <begin position="142"/>
        <end position="195"/>
    </location>
</feature>
<feature type="compositionally biased region" description="Acidic residues" evidence="1">
    <location>
        <begin position="425"/>
        <end position="449"/>
    </location>
</feature>
<feature type="region of interest" description="Disordered" evidence="1">
    <location>
        <begin position="288"/>
        <end position="370"/>
    </location>
</feature>
<dbReference type="EMBL" id="FJOG01000028">
    <property type="protein sequence ID" value="CZR64871.1"/>
    <property type="molecule type" value="Genomic_DNA"/>
</dbReference>
<name>A0A1L7XIL3_9HELO</name>
<sequence>MAQSKPAVRRRTIRRSFPKSSGSTPKAITSTIPNRKLDAFSARIALWSIDTRLARLAAKTKNLETAKNDLRMEMFLREVPDLVLHTSSQNSTRGSKTDESDSATLSDRTAIFDDTDHNHHYNSRNTEVYTTKAAHHVELGVDEGGAGEEGDDKGGAGEGGDDKGGDDKGEAGEGGDDERGEDENTTSWAEIPVSANLPAIQQLPAMKRPGKRATQVINTQMANLDIGTTIVDPANPTLKDPKDLESVDHQSGSSNHTQAPNLSIGNQAANAPSAIDTTNETYAPALSIGDHAAGAPSGIDTNNDLSIGDRGVEPKDLEDFAQPQSIPSNPARGTSEPGEIESSQDILSTIPNTPVDTEGEASPQSVAEGVDVADQNRLEWTEVELARIAERRVQLRLEREVLLERLGMTRSHIIIVPNTCNDAIDLTDDNDQDDDSPTDLTSDGDDGDDNPSRVMEPIRYIMGPVKRSFDEYMQNEMVSAADALRFAEELKDRVRTQRGKMMKMSGMGN</sequence>
<feature type="region of interest" description="Disordered" evidence="1">
    <location>
        <begin position="1"/>
        <end position="29"/>
    </location>
</feature>
<feature type="compositionally biased region" description="Polar residues" evidence="1">
    <location>
        <begin position="249"/>
        <end position="271"/>
    </location>
</feature>
<feature type="compositionally biased region" description="Basic and acidic residues" evidence="1">
    <location>
        <begin position="152"/>
        <end position="171"/>
    </location>
</feature>
<feature type="region of interest" description="Disordered" evidence="1">
    <location>
        <begin position="232"/>
        <end position="271"/>
    </location>
</feature>
<evidence type="ECO:0000256" key="1">
    <source>
        <dbReference type="SAM" id="MobiDB-lite"/>
    </source>
</evidence>
<accession>A0A1L7XIL3</accession>
<protein>
    <submittedName>
        <fullName evidence="2">Uncharacterized protein</fullName>
    </submittedName>
</protein>
<feature type="compositionally biased region" description="Acidic residues" evidence="1">
    <location>
        <begin position="173"/>
        <end position="184"/>
    </location>
</feature>
<dbReference type="Proteomes" id="UP000184330">
    <property type="component" value="Unassembled WGS sequence"/>
</dbReference>
<feature type="compositionally biased region" description="Polar residues" evidence="1">
    <location>
        <begin position="322"/>
        <end position="332"/>
    </location>
</feature>
<dbReference type="AlphaFoldDB" id="A0A1L7XIL3"/>
<reference evidence="2 3" key="1">
    <citation type="submission" date="2016-03" db="EMBL/GenBank/DDBJ databases">
        <authorList>
            <person name="Ploux O."/>
        </authorList>
    </citation>
    <scope>NUCLEOTIDE SEQUENCE [LARGE SCALE GENOMIC DNA]</scope>
    <source>
        <strain evidence="2 3">UAMH 11012</strain>
    </source>
</reference>
<feature type="compositionally biased region" description="Basic residues" evidence="1">
    <location>
        <begin position="7"/>
        <end position="17"/>
    </location>
</feature>
<proteinExistence type="predicted"/>
<feature type="compositionally biased region" description="Polar residues" evidence="1">
    <location>
        <begin position="341"/>
        <end position="355"/>
    </location>
</feature>